<feature type="compositionally biased region" description="Basic and acidic residues" evidence="1">
    <location>
        <begin position="19"/>
        <end position="31"/>
    </location>
</feature>
<evidence type="ECO:0000256" key="1">
    <source>
        <dbReference type="SAM" id="MobiDB-lite"/>
    </source>
</evidence>
<accession>A0A815NBX8</accession>
<dbReference type="EMBL" id="CAJNOQ010018611">
    <property type="protein sequence ID" value="CAF1432687.1"/>
    <property type="molecule type" value="Genomic_DNA"/>
</dbReference>
<comment type="caution">
    <text evidence="2">The sequence shown here is derived from an EMBL/GenBank/DDBJ whole genome shotgun (WGS) entry which is preliminary data.</text>
</comment>
<feature type="region of interest" description="Disordered" evidence="1">
    <location>
        <begin position="1"/>
        <end position="34"/>
    </location>
</feature>
<proteinExistence type="predicted"/>
<sequence>MVHTSGSKSQHRSGPVNKEYVEDPQKRAETKSKRKKTFLNKLNEYVSKTESTAAVDENSDLKVCDPCKEFNANIEDAMDSQSHRRCRSTQYSIKDIPVKKGCVLCGELFVKDNEILICKTAQYLNSVHVQCLGIVDVRAKALECLSYGCSLHLK</sequence>
<dbReference type="Proteomes" id="UP000681722">
    <property type="component" value="Unassembled WGS sequence"/>
</dbReference>
<reference evidence="2" key="1">
    <citation type="submission" date="2021-02" db="EMBL/GenBank/DDBJ databases">
        <authorList>
            <person name="Nowell W R."/>
        </authorList>
    </citation>
    <scope>NUCLEOTIDE SEQUENCE</scope>
</reference>
<evidence type="ECO:0000313" key="4">
    <source>
        <dbReference type="Proteomes" id="UP000663829"/>
    </source>
</evidence>
<name>A0A815NBX8_9BILA</name>
<evidence type="ECO:0000313" key="3">
    <source>
        <dbReference type="EMBL" id="CAF4310955.1"/>
    </source>
</evidence>
<dbReference type="AlphaFoldDB" id="A0A815NBX8"/>
<dbReference type="Proteomes" id="UP000663829">
    <property type="component" value="Unassembled WGS sequence"/>
</dbReference>
<dbReference type="EMBL" id="CAJOBC010084048">
    <property type="protein sequence ID" value="CAF4310955.1"/>
    <property type="molecule type" value="Genomic_DNA"/>
</dbReference>
<gene>
    <name evidence="2" type="ORF">GPM918_LOCUS34067</name>
    <name evidence="3" type="ORF">SRO942_LOCUS34764</name>
</gene>
<organism evidence="2 4">
    <name type="scientific">Didymodactylos carnosus</name>
    <dbReference type="NCBI Taxonomy" id="1234261"/>
    <lineage>
        <taxon>Eukaryota</taxon>
        <taxon>Metazoa</taxon>
        <taxon>Spiralia</taxon>
        <taxon>Gnathifera</taxon>
        <taxon>Rotifera</taxon>
        <taxon>Eurotatoria</taxon>
        <taxon>Bdelloidea</taxon>
        <taxon>Philodinida</taxon>
        <taxon>Philodinidae</taxon>
        <taxon>Didymodactylos</taxon>
    </lineage>
</organism>
<protein>
    <submittedName>
        <fullName evidence="2">Uncharacterized protein</fullName>
    </submittedName>
</protein>
<keyword evidence="4" id="KW-1185">Reference proteome</keyword>
<evidence type="ECO:0000313" key="2">
    <source>
        <dbReference type="EMBL" id="CAF1432687.1"/>
    </source>
</evidence>